<dbReference type="AlphaFoldDB" id="A0A1E5J1P3"/>
<keyword evidence="10" id="KW-0234">DNA repair</keyword>
<dbReference type="CDD" id="cd17932">
    <property type="entry name" value="DEXQc_UvrD"/>
    <property type="match status" value="1"/>
</dbReference>
<dbReference type="GO" id="GO:0033202">
    <property type="term" value="C:DNA helicase complex"/>
    <property type="evidence" value="ECO:0007669"/>
    <property type="project" value="TreeGrafter"/>
</dbReference>
<dbReference type="OrthoDB" id="9810135at2"/>
<sequence length="956" mass="111056">MTSLNAAQQTAIHHFQGPLLIIAGPGSGKTYTLVERVMNLIFAHGAEPEQLLVVTFTEKAAQELKTRISNRLLERGSNFNVNNMYLGTFHSICLRILEEYREFTRLKRSFVLMDQFDQQYFIYQRLREFKDISGIEHILGEHKIPAWAKSENLLSWLNKASEEILDIDKLVSSPDEAICALGECYKIYQELLKTHNSLDFSSIQIETLALLKQNPLILEELTSKIKYLMVDEYQDTNTIQEQLLQLLMGSKRNLCVVGDDDQALYRFRGASVRNILEFPAKFTLGECAQVKLSINYRSHPDIVGFYDTYMGDKPWLRGGVNYRYSKTIEAREGDFDAGPTVVSAVTPEGDDWHEDVYQMLMHLKNEGKLTDWNQAAFLFRSVKADKVRALAQSLEEKGIPVYSPRANLFFEREEIRHLMGALHMVFPMVMLDRKKKIQEGKRLPIWDYYELQCIAPFIEKLRQPEQSDLLIWCKRKAAAHHNMTKNAESAFLGLFYELLQFPLFSHFLEQENGHERAQRNLAQMSRMLGKFEYLHHISVLSPKYLLRNLTSLFDNFLKFLFEGGIDEYEDMSEYAPSGCVSFLTIHQSKGLEFPIVFVGSLEAVPRKQYTDLDEIIEHQYMAKPPFEPLEDTKHFDFWRLFYTAFSRPQNLLVLTGQEKSGHGKTPSKYFTDYTSKLPYWRDVRHKLASIEFEQVKDVNIKHEYAFTSHITLFETCAEQYRLFKELEFQPVKASPMLFGTLIHETLEDVHKAALRGEEDKITKENIAEWLQDNYQNLANRERMYLGDSTLGAALQHVMRYVDRKGSNWDDIRETEVDISLVKDRYVLTGSVDLIKGEGDTVEIIDFKSERKPNMEKDRERILHHQRQLEVYAHLVEENTGYKVSKMHLYFTGESVGLPTISFNKNTAVIGQTIEQFDSIVDRIENKDFSLKARPDKTCVDCSARGYCDRKNWKFFA</sequence>
<keyword evidence="3 16" id="KW-0547">Nucleotide-binding</keyword>
<keyword evidence="2" id="KW-0540">Nuclease</keyword>
<dbReference type="STRING" id="23.BEL05_17625"/>
<dbReference type="InterPro" id="IPR027417">
    <property type="entry name" value="P-loop_NTPase"/>
</dbReference>
<dbReference type="Pfam" id="PF13361">
    <property type="entry name" value="UvrD_C"/>
    <property type="match status" value="2"/>
</dbReference>
<keyword evidence="6 16" id="KW-0347">Helicase</keyword>
<evidence type="ECO:0000256" key="16">
    <source>
        <dbReference type="PROSITE-ProRule" id="PRU00560"/>
    </source>
</evidence>
<evidence type="ECO:0000313" key="19">
    <source>
        <dbReference type="Proteomes" id="UP000095230"/>
    </source>
</evidence>
<dbReference type="Gene3D" id="3.40.50.300">
    <property type="entry name" value="P-loop containing nucleotide triphosphate hydrolases"/>
    <property type="match status" value="3"/>
</dbReference>
<dbReference type="InterPro" id="IPR014017">
    <property type="entry name" value="DNA_helicase_UvrD-like_C"/>
</dbReference>
<dbReference type="GO" id="GO:0004527">
    <property type="term" value="F:exonuclease activity"/>
    <property type="evidence" value="ECO:0007669"/>
    <property type="project" value="UniProtKB-KW"/>
</dbReference>
<evidence type="ECO:0000256" key="6">
    <source>
        <dbReference type="ARBA" id="ARBA00022806"/>
    </source>
</evidence>
<evidence type="ECO:0000256" key="4">
    <source>
        <dbReference type="ARBA" id="ARBA00022763"/>
    </source>
</evidence>
<evidence type="ECO:0000256" key="3">
    <source>
        <dbReference type="ARBA" id="ARBA00022741"/>
    </source>
</evidence>
<dbReference type="Pfam" id="PF00580">
    <property type="entry name" value="UvrD-helicase"/>
    <property type="match status" value="1"/>
</dbReference>
<comment type="similarity">
    <text evidence="1">Belongs to the helicase family. UvrD subfamily.</text>
</comment>
<keyword evidence="8 16" id="KW-0067">ATP-binding</keyword>
<dbReference type="RefSeq" id="WP_069670058.1">
    <property type="nucleotide sequence ID" value="NZ_MCBT01000003.1"/>
</dbReference>
<dbReference type="Proteomes" id="UP000095230">
    <property type="component" value="Unassembled WGS sequence"/>
</dbReference>
<dbReference type="InterPro" id="IPR000212">
    <property type="entry name" value="DNA_helicase_UvrD/REP"/>
</dbReference>
<dbReference type="Pfam" id="PF12705">
    <property type="entry name" value="PDDEXK_1"/>
    <property type="match status" value="1"/>
</dbReference>
<dbReference type="GO" id="GO:0005829">
    <property type="term" value="C:cytosol"/>
    <property type="evidence" value="ECO:0007669"/>
    <property type="project" value="TreeGrafter"/>
</dbReference>
<dbReference type="InterPro" id="IPR011335">
    <property type="entry name" value="Restrct_endonuc-II-like"/>
</dbReference>
<dbReference type="InterPro" id="IPR014016">
    <property type="entry name" value="UvrD-like_ATP-bd"/>
</dbReference>
<dbReference type="SUPFAM" id="SSF52980">
    <property type="entry name" value="Restriction endonuclease-like"/>
    <property type="match status" value="1"/>
</dbReference>
<organism evidence="18 19">
    <name type="scientific">Shewanella colwelliana</name>
    <name type="common">Alteromonas colwelliana</name>
    <dbReference type="NCBI Taxonomy" id="23"/>
    <lineage>
        <taxon>Bacteria</taxon>
        <taxon>Pseudomonadati</taxon>
        <taxon>Pseudomonadota</taxon>
        <taxon>Gammaproteobacteria</taxon>
        <taxon>Alteromonadales</taxon>
        <taxon>Shewanellaceae</taxon>
        <taxon>Shewanella</taxon>
    </lineage>
</organism>
<evidence type="ECO:0000256" key="8">
    <source>
        <dbReference type="ARBA" id="ARBA00022840"/>
    </source>
</evidence>
<dbReference type="GO" id="GO:0000725">
    <property type="term" value="P:recombinational repair"/>
    <property type="evidence" value="ECO:0007669"/>
    <property type="project" value="TreeGrafter"/>
</dbReference>
<name>A0A1E5J1P3_SHECO</name>
<proteinExistence type="inferred from homology"/>
<evidence type="ECO:0000256" key="11">
    <source>
        <dbReference type="ARBA" id="ARBA00023235"/>
    </source>
</evidence>
<dbReference type="PANTHER" id="PTHR11070:SF2">
    <property type="entry name" value="ATP-DEPENDENT DNA HELICASE SRS2"/>
    <property type="match status" value="1"/>
</dbReference>
<dbReference type="InterPro" id="IPR038726">
    <property type="entry name" value="PDDEXK_AddAB-type"/>
</dbReference>
<keyword evidence="11" id="KW-0413">Isomerase</keyword>
<evidence type="ECO:0000256" key="7">
    <source>
        <dbReference type="ARBA" id="ARBA00022839"/>
    </source>
</evidence>
<gene>
    <name evidence="18" type="ORF">BEL05_17625</name>
</gene>
<reference evidence="18 19" key="1">
    <citation type="submission" date="2016-07" db="EMBL/GenBank/DDBJ databases">
        <title>Whole-genome of two Shewanella species isolated from a digestive organ of sea cucumber Apostichopus japonicus Selenka 1867.</title>
        <authorList>
            <person name="Hong H.-H."/>
            <person name="Choi H."/>
            <person name="Cheon S."/>
            <person name="Oh J.-S."/>
            <person name="Lee H.-G."/>
            <person name="Park C."/>
        </authorList>
    </citation>
    <scope>NUCLEOTIDE SEQUENCE [LARGE SCALE GENOMIC DNA]</scope>
    <source>
        <strain evidence="18 19">CSB03KR</strain>
    </source>
</reference>
<dbReference type="GO" id="GO:0005524">
    <property type="term" value="F:ATP binding"/>
    <property type="evidence" value="ECO:0007669"/>
    <property type="project" value="UniProtKB-UniRule"/>
</dbReference>
<dbReference type="EMBL" id="MCBT01000003">
    <property type="protein sequence ID" value="OEG75643.1"/>
    <property type="molecule type" value="Genomic_DNA"/>
</dbReference>
<dbReference type="Gene3D" id="1.10.10.160">
    <property type="match status" value="1"/>
</dbReference>
<evidence type="ECO:0000256" key="13">
    <source>
        <dbReference type="ARBA" id="ARBA00034808"/>
    </source>
</evidence>
<feature type="domain" description="UvrD-like helicase ATP-binding" evidence="17">
    <location>
        <begin position="2"/>
        <end position="299"/>
    </location>
</feature>
<dbReference type="Gene3D" id="3.90.320.10">
    <property type="match status" value="1"/>
</dbReference>
<keyword evidence="7" id="KW-0269">Exonuclease</keyword>
<dbReference type="InterPro" id="IPR013986">
    <property type="entry name" value="DExx_box_DNA_helicase_dom_sf"/>
</dbReference>
<evidence type="ECO:0000256" key="12">
    <source>
        <dbReference type="ARBA" id="ARBA00034617"/>
    </source>
</evidence>
<comment type="catalytic activity">
    <reaction evidence="12">
        <text>Couples ATP hydrolysis with the unwinding of duplex DNA by translocating in the 3'-5' direction.</text>
        <dbReference type="EC" id="5.6.2.4"/>
    </reaction>
</comment>
<dbReference type="EC" id="5.6.2.4" evidence="13"/>
<keyword evidence="4" id="KW-0227">DNA damage</keyword>
<comment type="catalytic activity">
    <reaction evidence="15">
        <text>ATP + H2O = ADP + phosphate + H(+)</text>
        <dbReference type="Rhea" id="RHEA:13065"/>
        <dbReference type="ChEBI" id="CHEBI:15377"/>
        <dbReference type="ChEBI" id="CHEBI:15378"/>
        <dbReference type="ChEBI" id="CHEBI:30616"/>
        <dbReference type="ChEBI" id="CHEBI:43474"/>
        <dbReference type="ChEBI" id="CHEBI:456216"/>
        <dbReference type="EC" id="5.6.2.4"/>
    </reaction>
</comment>
<dbReference type="PANTHER" id="PTHR11070">
    <property type="entry name" value="UVRD / RECB / PCRA DNA HELICASE FAMILY MEMBER"/>
    <property type="match status" value="1"/>
</dbReference>
<evidence type="ECO:0000256" key="2">
    <source>
        <dbReference type="ARBA" id="ARBA00022722"/>
    </source>
</evidence>
<evidence type="ECO:0000256" key="10">
    <source>
        <dbReference type="ARBA" id="ARBA00023204"/>
    </source>
</evidence>
<evidence type="ECO:0000313" key="18">
    <source>
        <dbReference type="EMBL" id="OEG75643.1"/>
    </source>
</evidence>
<dbReference type="GO" id="GO:0003677">
    <property type="term" value="F:DNA binding"/>
    <property type="evidence" value="ECO:0007669"/>
    <property type="project" value="UniProtKB-KW"/>
</dbReference>
<dbReference type="InterPro" id="IPR011604">
    <property type="entry name" value="PDDEXK-like_dom_sf"/>
</dbReference>
<evidence type="ECO:0000256" key="15">
    <source>
        <dbReference type="ARBA" id="ARBA00048988"/>
    </source>
</evidence>
<feature type="binding site" evidence="16">
    <location>
        <begin position="23"/>
        <end position="30"/>
    </location>
    <ligand>
        <name>ATP</name>
        <dbReference type="ChEBI" id="CHEBI:30616"/>
    </ligand>
</feature>
<comment type="caution">
    <text evidence="18">The sequence shown here is derived from an EMBL/GenBank/DDBJ whole genome shotgun (WGS) entry which is preliminary data.</text>
</comment>
<evidence type="ECO:0000256" key="14">
    <source>
        <dbReference type="ARBA" id="ARBA00034923"/>
    </source>
</evidence>
<dbReference type="SUPFAM" id="SSF52540">
    <property type="entry name" value="P-loop containing nucleoside triphosphate hydrolases"/>
    <property type="match status" value="1"/>
</dbReference>
<evidence type="ECO:0000256" key="1">
    <source>
        <dbReference type="ARBA" id="ARBA00009922"/>
    </source>
</evidence>
<dbReference type="PROSITE" id="PS51198">
    <property type="entry name" value="UVRD_HELICASE_ATP_BIND"/>
    <property type="match status" value="1"/>
</dbReference>
<dbReference type="GO" id="GO:0043138">
    <property type="term" value="F:3'-5' DNA helicase activity"/>
    <property type="evidence" value="ECO:0007669"/>
    <property type="project" value="UniProtKB-EC"/>
</dbReference>
<evidence type="ECO:0000256" key="5">
    <source>
        <dbReference type="ARBA" id="ARBA00022801"/>
    </source>
</evidence>
<accession>A0A1E5J1P3</accession>
<keyword evidence="9" id="KW-0238">DNA-binding</keyword>
<evidence type="ECO:0000256" key="9">
    <source>
        <dbReference type="ARBA" id="ARBA00023125"/>
    </source>
</evidence>
<evidence type="ECO:0000259" key="17">
    <source>
        <dbReference type="PROSITE" id="PS51198"/>
    </source>
</evidence>
<protein>
    <recommendedName>
        <fullName evidence="13">DNA 3'-5' helicase</fullName>
        <ecNumber evidence="13">5.6.2.4</ecNumber>
    </recommendedName>
    <alternativeName>
        <fullName evidence="14">DNA 3'-5' helicase II</fullName>
    </alternativeName>
</protein>
<keyword evidence="5 16" id="KW-0378">Hydrolase</keyword>